<dbReference type="RefSeq" id="WP_159751701.1">
    <property type="nucleotide sequence ID" value="NZ_WUQX01000001.1"/>
</dbReference>
<dbReference type="EMBL" id="WUQX01000001">
    <property type="protein sequence ID" value="MXP76588.1"/>
    <property type="molecule type" value="Genomic_DNA"/>
</dbReference>
<gene>
    <name evidence="1" type="ORF">GN277_14690</name>
</gene>
<sequence>MLIVENRVLVLFNTNVIKVYSLKENTLKLLSEECVTFEGCSVTEALLEKLDGFLDTLEKSVGTVNNERIRLYAIGIFQKFNSTDQTKLIIHTFVDYGLYFNIIQPDLEQFYLEKSISIYGSKNIMEGLIHQEFRKVVVCGSFQQHLDEIGDIMTVLQKYNIEVLSPWTTKVVPETLGTDFILLEGQEPLKNKRDAWKHKYIHMNKFRQSDAIIVCNPDGFIGKGTMFEFGFMVAISKRIIFTERPKDLTIPFPYEVGLNFK</sequence>
<evidence type="ECO:0000313" key="2">
    <source>
        <dbReference type="Proteomes" id="UP000460412"/>
    </source>
</evidence>
<dbReference type="SUPFAM" id="SSF52309">
    <property type="entry name" value="N-(deoxy)ribosyltransferase-like"/>
    <property type="match status" value="1"/>
</dbReference>
<dbReference type="AlphaFoldDB" id="A0A7X3SJF7"/>
<dbReference type="Proteomes" id="UP000460412">
    <property type="component" value="Unassembled WGS sequence"/>
</dbReference>
<dbReference type="Gene3D" id="3.40.50.450">
    <property type="match status" value="1"/>
</dbReference>
<reference evidence="1 2" key="1">
    <citation type="submission" date="2019-12" db="EMBL/GenBank/DDBJ databases">
        <title>Sporaefaciens musculi gen. nov., sp. nov., a novel bacterium isolated from the caecum of an obese mouse.</title>
        <authorList>
            <person name="Rasmussen T.S."/>
            <person name="Streidl T."/>
            <person name="Hitch T.C.A."/>
            <person name="Wortmann E."/>
            <person name="Deptula P."/>
            <person name="Hansen M."/>
            <person name="Nielsen D.S."/>
            <person name="Clavel T."/>
            <person name="Vogensen F.K."/>
        </authorList>
    </citation>
    <scope>NUCLEOTIDE SEQUENCE [LARGE SCALE GENOMIC DNA]</scope>
    <source>
        <strain evidence="1 2">WCA-9-b2</strain>
    </source>
</reference>
<comment type="caution">
    <text evidence="1">The sequence shown here is derived from an EMBL/GenBank/DDBJ whole genome shotgun (WGS) entry which is preliminary data.</text>
</comment>
<accession>A0A7X3SJF7</accession>
<evidence type="ECO:0000313" key="1">
    <source>
        <dbReference type="EMBL" id="MXP76588.1"/>
    </source>
</evidence>
<name>A0A7X3SJF7_9FIRM</name>
<proteinExistence type="predicted"/>
<organism evidence="1 2">
    <name type="scientific">Sporofaciens musculi</name>
    <dbReference type="NCBI Taxonomy" id="2681861"/>
    <lineage>
        <taxon>Bacteria</taxon>
        <taxon>Bacillati</taxon>
        <taxon>Bacillota</taxon>
        <taxon>Clostridia</taxon>
        <taxon>Lachnospirales</taxon>
        <taxon>Lachnospiraceae</taxon>
        <taxon>Sporofaciens</taxon>
    </lineage>
</organism>
<protein>
    <submittedName>
        <fullName evidence="1">Uncharacterized protein</fullName>
    </submittedName>
</protein>
<keyword evidence="2" id="KW-1185">Reference proteome</keyword>